<comment type="caution">
    <text evidence="3">The sequence shown here is derived from an EMBL/GenBank/DDBJ whole genome shotgun (WGS) entry which is preliminary data.</text>
</comment>
<feature type="region of interest" description="Disordered" evidence="2">
    <location>
        <begin position="61"/>
        <end position="85"/>
    </location>
</feature>
<dbReference type="EMBL" id="BPLF01000001">
    <property type="protein sequence ID" value="GIX61969.1"/>
    <property type="molecule type" value="Genomic_DNA"/>
</dbReference>
<evidence type="ECO:0000256" key="2">
    <source>
        <dbReference type="SAM" id="MobiDB-lite"/>
    </source>
</evidence>
<protein>
    <submittedName>
        <fullName evidence="3">Pentatricopeptide repeat-containing At3g23330, putative</fullName>
    </submittedName>
</protein>
<feature type="coiled-coil region" evidence="1">
    <location>
        <begin position="558"/>
        <end position="585"/>
    </location>
</feature>
<keyword evidence="1" id="KW-0175">Coiled coil</keyword>
<gene>
    <name evidence="3" type="ORF">BcabD6B2_14040</name>
</gene>
<dbReference type="AlphaFoldDB" id="A0AAV4LQ90"/>
<evidence type="ECO:0000313" key="3">
    <source>
        <dbReference type="EMBL" id="GIX61969.1"/>
    </source>
</evidence>
<dbReference type="Proteomes" id="UP001497744">
    <property type="component" value="Unassembled WGS sequence"/>
</dbReference>
<sequence>MDNGIKKAKHFSCKRYREKRSFFLASVFMRALSEYHEVPTDDFIAYWALRTDAFAAFEDAAPSKAPASGPSEESAAPHAKAETALPEKPSAKDFCFAGEPEEQPLFNGRAETLAEYKLVAESKGDGGITTPCMLRHDSSGDLLSETSREDSDVTSEASLSSAAKESFKEKHLHDDPRVKSSIFYDGDFMAFVQRQKLLYRVIEDLRTSLFVSKPSVDFVPQLDLVSIEREHIVLDAKLLGPRGPQQPAPRPPRPQPVESAAPAKRPCVNGAERRTARPPEYTLDSVLKKCTECGPDDRLARSVHLQKLVNILGGSNPVEAYANEVLDGIYYVKSLCSKTQAEFGPRAFYSPSLRQPVDSLTDTSSARSLVSDRSAFSDNTLYSPQNAFMMPKNMAGYLAKHKEEALNGSDEEEGSRLRVPRMSNSKLAHFVESLCGVNFDHGVIQKSLEQNSKECCDLRSLIQLCQRESEAEGESEATSAPSEYFTSTPSHLGAVDSVSTTAVTYYKNRVLPNDAMEFYNSTTACDHKKENLVRLQGGGPLDVSPDAFNAFDNRRQNMTHYLEAISALEQRIKEIQVRSEKMHRALHHYSQRSHKEGVNDLQEVLNLETLLFVCDTLMETKRRLHEELRRRVQDELDMINHILPEPLADSLTRILYPNMNY</sequence>
<dbReference type="GeneID" id="94193452"/>
<accession>A0AAV4LQ90</accession>
<feature type="region of interest" description="Disordered" evidence="2">
    <location>
        <begin position="129"/>
        <end position="172"/>
    </location>
</feature>
<proteinExistence type="predicted"/>
<feature type="compositionally biased region" description="Low complexity" evidence="2">
    <location>
        <begin position="61"/>
        <end position="78"/>
    </location>
</feature>
<name>A0AAV4LQ90_BABCB</name>
<dbReference type="RefSeq" id="XP_067714040.1">
    <property type="nucleotide sequence ID" value="XM_067857939.1"/>
</dbReference>
<organism evidence="3 4">
    <name type="scientific">Babesia caballi</name>
    <dbReference type="NCBI Taxonomy" id="5871"/>
    <lineage>
        <taxon>Eukaryota</taxon>
        <taxon>Sar</taxon>
        <taxon>Alveolata</taxon>
        <taxon>Apicomplexa</taxon>
        <taxon>Aconoidasida</taxon>
        <taxon>Piroplasmida</taxon>
        <taxon>Babesiidae</taxon>
        <taxon>Babesia</taxon>
    </lineage>
</organism>
<feature type="region of interest" description="Disordered" evidence="2">
    <location>
        <begin position="238"/>
        <end position="275"/>
    </location>
</feature>
<reference evidence="3 4" key="1">
    <citation type="submission" date="2021-06" db="EMBL/GenBank/DDBJ databases">
        <title>Genome sequence of Babesia caballi.</title>
        <authorList>
            <person name="Yamagishi J."/>
            <person name="Kidaka T."/>
            <person name="Ochi A."/>
        </authorList>
    </citation>
    <scope>NUCLEOTIDE SEQUENCE [LARGE SCALE GENOMIC DNA]</scope>
    <source>
        <strain evidence="3">USDA-D6B2</strain>
    </source>
</reference>
<feature type="compositionally biased region" description="Low complexity" evidence="2">
    <location>
        <begin position="155"/>
        <end position="164"/>
    </location>
</feature>
<keyword evidence="4" id="KW-1185">Reference proteome</keyword>
<evidence type="ECO:0000256" key="1">
    <source>
        <dbReference type="SAM" id="Coils"/>
    </source>
</evidence>
<evidence type="ECO:0000313" key="4">
    <source>
        <dbReference type="Proteomes" id="UP001497744"/>
    </source>
</evidence>
<feature type="compositionally biased region" description="Pro residues" evidence="2">
    <location>
        <begin position="244"/>
        <end position="255"/>
    </location>
</feature>